<name>A0A267MKC1_9FIRM</name>
<dbReference type="Gene3D" id="3.30.450.20">
    <property type="entry name" value="PAS domain"/>
    <property type="match status" value="1"/>
</dbReference>
<dbReference type="PROSITE" id="PS50112">
    <property type="entry name" value="PAS"/>
    <property type="match status" value="1"/>
</dbReference>
<dbReference type="Pfam" id="PF02954">
    <property type="entry name" value="HTH_8"/>
    <property type="match status" value="1"/>
</dbReference>
<keyword evidence="3" id="KW-0805">Transcription regulation</keyword>
<protein>
    <recommendedName>
        <fullName evidence="9">Sigma-54-dependent Fis family transcriptional regulator</fullName>
    </recommendedName>
</protein>
<dbReference type="PROSITE" id="PS50045">
    <property type="entry name" value="SIGMA54_INTERACT_4"/>
    <property type="match status" value="1"/>
</dbReference>
<reference evidence="7 8" key="1">
    <citation type="submission" date="2017-06" db="EMBL/GenBank/DDBJ databases">
        <title>Draft genome sequence of anaerobic fermentative bacterium Anaeromicrobium sediminis DY2726D isolated from West Pacific Ocean sediments.</title>
        <authorList>
            <person name="Zeng X."/>
        </authorList>
    </citation>
    <scope>NUCLEOTIDE SEQUENCE [LARGE SCALE GENOMIC DNA]</scope>
    <source>
        <strain evidence="7 8">DY2726D</strain>
    </source>
</reference>
<dbReference type="InterPro" id="IPR002197">
    <property type="entry name" value="HTH_Fis"/>
</dbReference>
<evidence type="ECO:0000256" key="3">
    <source>
        <dbReference type="ARBA" id="ARBA00023015"/>
    </source>
</evidence>
<dbReference type="InterPro" id="IPR002078">
    <property type="entry name" value="Sigma_54_int"/>
</dbReference>
<dbReference type="EMBL" id="NIBG01000009">
    <property type="protein sequence ID" value="PAB59240.1"/>
    <property type="molecule type" value="Genomic_DNA"/>
</dbReference>
<evidence type="ECO:0000256" key="2">
    <source>
        <dbReference type="ARBA" id="ARBA00022840"/>
    </source>
</evidence>
<dbReference type="Gene3D" id="3.40.50.300">
    <property type="entry name" value="P-loop containing nucleotide triphosphate hydrolases"/>
    <property type="match status" value="1"/>
</dbReference>
<dbReference type="GO" id="GO:0043565">
    <property type="term" value="F:sequence-specific DNA binding"/>
    <property type="evidence" value="ECO:0007669"/>
    <property type="project" value="InterPro"/>
</dbReference>
<sequence length="578" mass="66553">MDVKKVGKLLTEYEQWVMITNEQQEIIWTSPMIEKIYNRKNIIGCKFDDLFPMTLDSVIGSNKIMKTAYGKKYSIKAKKIADEKKQYNFIFIHDLEDFSNEKIRLHCLEKIISSLNDGIIMSDAQGRIVLYNNAQEKLEELKGKDIIGKYLWEGYNYKATEMSEHQKVYKTGESIVNKYKAHAYKDGIPKYVFYSTYPIEKDGERIGVFSISKNETRLKTLLSETIELKRKLNNKKVEQTKSHRDNGTSYTFSSIMGDSEQVKNLIREAETISLLDNNLLIVGETGTGKEVFAQSIHNFGKNSKEPFVAINCAAIPENLLESILFGTVKGAYTGALDQVGLFEEAGEGTLFLDELNSMPISMQTKLLRVLQERKVRRVGGLKTTPVSCRVISAINESPQKIIKEGRLRQDLYYRIASLCLYIPPLRERNQDILNMSYFFIKKYNALLNKNVKGFSPELSEIMVSYNWPGNVRELEHVLENLMIRVKQDEKELRIEDIPKYMQSLIMGENAASKIQKKANSLPETLRDIEKRIIVESLNKNDWNISKTSRNLGIIRQSLKYRIKKLGIEVPKMESVYKN</sequence>
<dbReference type="Gene3D" id="1.10.8.60">
    <property type="match status" value="1"/>
</dbReference>
<keyword evidence="1" id="KW-0547">Nucleotide-binding</keyword>
<proteinExistence type="predicted"/>
<dbReference type="Pfam" id="PF08448">
    <property type="entry name" value="PAS_4"/>
    <property type="match status" value="1"/>
</dbReference>
<dbReference type="GO" id="GO:0005524">
    <property type="term" value="F:ATP binding"/>
    <property type="evidence" value="ECO:0007669"/>
    <property type="project" value="UniProtKB-KW"/>
</dbReference>
<dbReference type="PRINTS" id="PR01590">
    <property type="entry name" value="HTHFIS"/>
</dbReference>
<dbReference type="InterPro" id="IPR025662">
    <property type="entry name" value="Sigma_54_int_dom_ATP-bd_1"/>
</dbReference>
<dbReference type="OrthoDB" id="9803970at2"/>
<evidence type="ECO:0008006" key="9">
    <source>
        <dbReference type="Google" id="ProtNLM"/>
    </source>
</evidence>
<keyword evidence="8" id="KW-1185">Reference proteome</keyword>
<evidence type="ECO:0000256" key="1">
    <source>
        <dbReference type="ARBA" id="ARBA00022741"/>
    </source>
</evidence>
<dbReference type="Gene3D" id="1.10.10.60">
    <property type="entry name" value="Homeodomain-like"/>
    <property type="match status" value="1"/>
</dbReference>
<dbReference type="InterPro" id="IPR003593">
    <property type="entry name" value="AAA+_ATPase"/>
</dbReference>
<evidence type="ECO:0000259" key="5">
    <source>
        <dbReference type="PROSITE" id="PS50045"/>
    </source>
</evidence>
<dbReference type="PANTHER" id="PTHR32071">
    <property type="entry name" value="TRANSCRIPTIONAL REGULATORY PROTEIN"/>
    <property type="match status" value="1"/>
</dbReference>
<dbReference type="Pfam" id="PF00158">
    <property type="entry name" value="Sigma54_activat"/>
    <property type="match status" value="1"/>
</dbReference>
<dbReference type="InterPro" id="IPR027417">
    <property type="entry name" value="P-loop_NTPase"/>
</dbReference>
<comment type="caution">
    <text evidence="7">The sequence shown here is derived from an EMBL/GenBank/DDBJ whole genome shotgun (WGS) entry which is preliminary data.</text>
</comment>
<dbReference type="Pfam" id="PF25601">
    <property type="entry name" value="AAA_lid_14"/>
    <property type="match status" value="1"/>
</dbReference>
<dbReference type="Pfam" id="PF13426">
    <property type="entry name" value="PAS_9"/>
    <property type="match status" value="1"/>
</dbReference>
<dbReference type="RefSeq" id="WP_095133970.1">
    <property type="nucleotide sequence ID" value="NZ_NIBG01000009.1"/>
</dbReference>
<dbReference type="InterPro" id="IPR035965">
    <property type="entry name" value="PAS-like_dom_sf"/>
</dbReference>
<dbReference type="Proteomes" id="UP000216024">
    <property type="component" value="Unassembled WGS sequence"/>
</dbReference>
<feature type="domain" description="Sigma-54 factor interaction" evidence="5">
    <location>
        <begin position="255"/>
        <end position="483"/>
    </location>
</feature>
<evidence type="ECO:0000256" key="4">
    <source>
        <dbReference type="ARBA" id="ARBA00023163"/>
    </source>
</evidence>
<dbReference type="FunFam" id="3.40.50.300:FF:000006">
    <property type="entry name" value="DNA-binding transcriptional regulator NtrC"/>
    <property type="match status" value="1"/>
</dbReference>
<dbReference type="CDD" id="cd00130">
    <property type="entry name" value="PAS"/>
    <property type="match status" value="1"/>
</dbReference>
<dbReference type="InterPro" id="IPR000014">
    <property type="entry name" value="PAS"/>
</dbReference>
<evidence type="ECO:0000313" key="8">
    <source>
        <dbReference type="Proteomes" id="UP000216024"/>
    </source>
</evidence>
<feature type="domain" description="PAS" evidence="6">
    <location>
        <begin position="108"/>
        <end position="149"/>
    </location>
</feature>
<dbReference type="SUPFAM" id="SSF55785">
    <property type="entry name" value="PYP-like sensor domain (PAS domain)"/>
    <property type="match status" value="1"/>
</dbReference>
<accession>A0A267MKC1</accession>
<organism evidence="7 8">
    <name type="scientific">Anaeromicrobium sediminis</name>
    <dbReference type="NCBI Taxonomy" id="1478221"/>
    <lineage>
        <taxon>Bacteria</taxon>
        <taxon>Bacillati</taxon>
        <taxon>Bacillota</taxon>
        <taxon>Clostridia</taxon>
        <taxon>Peptostreptococcales</taxon>
        <taxon>Thermotaleaceae</taxon>
        <taxon>Anaeromicrobium</taxon>
    </lineage>
</organism>
<dbReference type="NCBIfam" id="TIGR00229">
    <property type="entry name" value="sensory_box"/>
    <property type="match status" value="1"/>
</dbReference>
<dbReference type="SUPFAM" id="SSF52540">
    <property type="entry name" value="P-loop containing nucleoside triphosphate hydrolases"/>
    <property type="match status" value="1"/>
</dbReference>
<dbReference type="SUPFAM" id="SSF46689">
    <property type="entry name" value="Homeodomain-like"/>
    <property type="match status" value="1"/>
</dbReference>
<dbReference type="PROSITE" id="PS00675">
    <property type="entry name" value="SIGMA54_INTERACT_1"/>
    <property type="match status" value="1"/>
</dbReference>
<dbReference type="InterPro" id="IPR058031">
    <property type="entry name" value="AAA_lid_NorR"/>
</dbReference>
<dbReference type="InterPro" id="IPR025944">
    <property type="entry name" value="Sigma_54_int_dom_CS"/>
</dbReference>
<keyword evidence="4" id="KW-0804">Transcription</keyword>
<dbReference type="AlphaFoldDB" id="A0A267MKC1"/>
<dbReference type="InterPro" id="IPR009057">
    <property type="entry name" value="Homeodomain-like_sf"/>
</dbReference>
<dbReference type="CDD" id="cd00009">
    <property type="entry name" value="AAA"/>
    <property type="match status" value="1"/>
</dbReference>
<dbReference type="SMART" id="SM00382">
    <property type="entry name" value="AAA"/>
    <property type="match status" value="1"/>
</dbReference>
<keyword evidence="2" id="KW-0067">ATP-binding</keyword>
<evidence type="ECO:0000259" key="6">
    <source>
        <dbReference type="PROSITE" id="PS50112"/>
    </source>
</evidence>
<dbReference type="PANTHER" id="PTHR32071:SF74">
    <property type="entry name" value="TRANSCRIPTIONAL ACTIVATOR ROCR"/>
    <property type="match status" value="1"/>
</dbReference>
<dbReference type="PROSITE" id="PS00688">
    <property type="entry name" value="SIGMA54_INTERACT_3"/>
    <property type="match status" value="1"/>
</dbReference>
<evidence type="ECO:0000313" key="7">
    <source>
        <dbReference type="EMBL" id="PAB59240.1"/>
    </source>
</evidence>
<dbReference type="GO" id="GO:0006355">
    <property type="term" value="P:regulation of DNA-templated transcription"/>
    <property type="evidence" value="ECO:0007669"/>
    <property type="project" value="InterPro"/>
</dbReference>
<dbReference type="InterPro" id="IPR013656">
    <property type="entry name" value="PAS_4"/>
</dbReference>
<gene>
    <name evidence="7" type="ORF">CCE28_12035</name>
</gene>